<evidence type="ECO:0000313" key="2">
    <source>
        <dbReference type="Proteomes" id="UP000683925"/>
    </source>
</evidence>
<keyword evidence="2" id="KW-1185">Reference proteome</keyword>
<dbReference type="AlphaFoldDB" id="A0A8S1XL69"/>
<proteinExistence type="predicted"/>
<name>A0A8S1XL69_PAROT</name>
<dbReference type="Proteomes" id="UP000683925">
    <property type="component" value="Unassembled WGS sequence"/>
</dbReference>
<evidence type="ECO:0000313" key="1">
    <source>
        <dbReference type="EMBL" id="CAD8201926.1"/>
    </source>
</evidence>
<organism evidence="1 2">
    <name type="scientific">Paramecium octaurelia</name>
    <dbReference type="NCBI Taxonomy" id="43137"/>
    <lineage>
        <taxon>Eukaryota</taxon>
        <taxon>Sar</taxon>
        <taxon>Alveolata</taxon>
        <taxon>Ciliophora</taxon>
        <taxon>Intramacronucleata</taxon>
        <taxon>Oligohymenophorea</taxon>
        <taxon>Peniculida</taxon>
        <taxon>Parameciidae</taxon>
        <taxon>Paramecium</taxon>
    </lineage>
</organism>
<sequence>MRSQLEMKIPIQEFNLSFSHQVQCHQQKIIQKKSQTQTSCSAKFIDFESTTKSEDGIELTSEFTLRNMKMCLRTSNFTQLSENVPDRLIVFMLSYS</sequence>
<comment type="caution">
    <text evidence="1">The sequence shown here is derived from an EMBL/GenBank/DDBJ whole genome shotgun (WGS) entry which is preliminary data.</text>
</comment>
<dbReference type="EMBL" id="CAJJDP010000125">
    <property type="protein sequence ID" value="CAD8201926.1"/>
    <property type="molecule type" value="Genomic_DNA"/>
</dbReference>
<reference evidence="1" key="1">
    <citation type="submission" date="2021-01" db="EMBL/GenBank/DDBJ databases">
        <authorList>
            <consortium name="Genoscope - CEA"/>
            <person name="William W."/>
        </authorList>
    </citation>
    <scope>NUCLEOTIDE SEQUENCE</scope>
</reference>
<protein>
    <submittedName>
        <fullName evidence="1">Uncharacterized protein</fullName>
    </submittedName>
</protein>
<accession>A0A8S1XL69</accession>
<gene>
    <name evidence="1" type="ORF">POCTA_138.1.T1250216</name>
</gene>